<dbReference type="InterPro" id="IPR058502">
    <property type="entry name" value="PLL-like_beta-prop"/>
</dbReference>
<accession>A0AAU2HAE3</accession>
<dbReference type="AlphaFoldDB" id="A0AAU2HAE3"/>
<sequence>MLIVSTGQEGGNWSPWGQFDGALRAVAAETNADGRMELFGVNSAGSIFHRWQMTPAGGSWSGWEQFDGALTSIAVARNADGRLELFGTNSAGSIFHRW</sequence>
<reference evidence="2" key="1">
    <citation type="submission" date="2022-10" db="EMBL/GenBank/DDBJ databases">
        <title>The complete genomes of actinobacterial strains from the NBC collection.</title>
        <authorList>
            <person name="Joergensen T.S."/>
            <person name="Alvarez Arevalo M."/>
            <person name="Sterndorff E.B."/>
            <person name="Faurdal D."/>
            <person name="Vuksanovic O."/>
            <person name="Mourched A.-S."/>
            <person name="Charusanti P."/>
            <person name="Shaw S."/>
            <person name="Blin K."/>
            <person name="Weber T."/>
        </authorList>
    </citation>
    <scope>NUCLEOTIDE SEQUENCE</scope>
    <source>
        <strain evidence="2">NBC_00060</strain>
    </source>
</reference>
<evidence type="ECO:0000313" key="2">
    <source>
        <dbReference type="EMBL" id="WTU45057.1"/>
    </source>
</evidence>
<evidence type="ECO:0000259" key="1">
    <source>
        <dbReference type="Pfam" id="PF26607"/>
    </source>
</evidence>
<name>A0AAU2HAE3_9ACTN</name>
<dbReference type="EMBL" id="CP108253">
    <property type="protein sequence ID" value="WTU45057.1"/>
    <property type="molecule type" value="Genomic_DNA"/>
</dbReference>
<gene>
    <name evidence="2" type="ORF">OHV25_38565</name>
</gene>
<organism evidence="2">
    <name type="scientific">Streptomyces sp. NBC_00060</name>
    <dbReference type="NCBI Taxonomy" id="2975636"/>
    <lineage>
        <taxon>Bacteria</taxon>
        <taxon>Bacillati</taxon>
        <taxon>Actinomycetota</taxon>
        <taxon>Actinomycetes</taxon>
        <taxon>Kitasatosporales</taxon>
        <taxon>Streptomycetaceae</taxon>
        <taxon>Streptomyces</taxon>
    </lineage>
</organism>
<proteinExistence type="predicted"/>
<dbReference type="SUPFAM" id="SSF89372">
    <property type="entry name" value="Fucose-specific lectin"/>
    <property type="match status" value="1"/>
</dbReference>
<dbReference type="Pfam" id="PF26607">
    <property type="entry name" value="DUF8189"/>
    <property type="match status" value="1"/>
</dbReference>
<feature type="domain" description="PLL-like beta propeller" evidence="1">
    <location>
        <begin position="26"/>
        <end position="98"/>
    </location>
</feature>
<protein>
    <recommendedName>
        <fullName evidence="1">PLL-like beta propeller domain-containing protein</fullName>
    </recommendedName>
</protein>
<dbReference type="Gene3D" id="2.120.10.70">
    <property type="entry name" value="Fucose-specific lectin"/>
    <property type="match status" value="1"/>
</dbReference>